<dbReference type="InterPro" id="IPR003439">
    <property type="entry name" value="ABC_transporter-like_ATP-bd"/>
</dbReference>
<dbReference type="InterPro" id="IPR027417">
    <property type="entry name" value="P-loop_NTPase"/>
</dbReference>
<keyword evidence="5 8" id="KW-0067">ATP-binding</keyword>
<evidence type="ECO:0000256" key="6">
    <source>
        <dbReference type="ARBA" id="ARBA00023251"/>
    </source>
</evidence>
<dbReference type="CDD" id="cd03230">
    <property type="entry name" value="ABC_DR_subfamily_A"/>
    <property type="match status" value="1"/>
</dbReference>
<evidence type="ECO:0000256" key="1">
    <source>
        <dbReference type="ARBA" id="ARBA00004202"/>
    </source>
</evidence>
<dbReference type="PANTHER" id="PTHR42711">
    <property type="entry name" value="ABC TRANSPORTER ATP-BINDING PROTEIN"/>
    <property type="match status" value="1"/>
</dbReference>
<keyword evidence="4" id="KW-0547">Nucleotide-binding</keyword>
<sequence length="326" mass="35938">MEQTAKKNKETDHRTAGPVVEVRDLRQRYGDFEAVKGISFEIRPGELFGLLGTNGAGKTTTIETLEGFRRPSAGTVRVFGVDPYGQPSRIRERANAVLQGSGLFDDLTVRETLDFTVGLASRPRDAAELLETVGMAHKADTMVRQLSGGEKRRLDLASALVTRPEVLYLDEPTTGMDPEGRRDTWKIISDLKEQGTAILLTTHYLDEVEQLADRLAIMHRGEIRVEGTIGSVLAEYGDHIGFRVPAGVRSGDLPTLSGERPGLETRDGHLHVSYTVRGEAGPHRAYRALAPLVEWARDNDLELADLQVRGVTLEDVFLRIADEGDE</sequence>
<name>A0ABX8BQ37_9ACTN</name>
<gene>
    <name evidence="8" type="ORF">KGD84_01905</name>
</gene>
<dbReference type="EMBL" id="CP074133">
    <property type="protein sequence ID" value="QUX23182.1"/>
    <property type="molecule type" value="Genomic_DNA"/>
</dbReference>
<dbReference type="PROSITE" id="PS50893">
    <property type="entry name" value="ABC_TRANSPORTER_2"/>
    <property type="match status" value="1"/>
</dbReference>
<dbReference type="InterPro" id="IPR050763">
    <property type="entry name" value="ABC_transporter_ATP-binding"/>
</dbReference>
<dbReference type="RefSeq" id="WP_220564407.1">
    <property type="nucleotide sequence ID" value="NZ_CP074133.1"/>
</dbReference>
<feature type="domain" description="ABC transporter" evidence="7">
    <location>
        <begin position="20"/>
        <end position="245"/>
    </location>
</feature>
<reference evidence="8 9" key="1">
    <citation type="submission" date="2021-05" db="EMBL/GenBank/DDBJ databases">
        <title>Direct Submission.</title>
        <authorList>
            <person name="Li K."/>
            <person name="Gao J."/>
        </authorList>
    </citation>
    <scope>NUCLEOTIDE SEQUENCE [LARGE SCALE GENOMIC DNA]</scope>
    <source>
        <strain evidence="8 9">Mg02</strain>
    </source>
</reference>
<keyword evidence="6" id="KW-0046">Antibiotic resistance</keyword>
<dbReference type="InterPro" id="IPR017871">
    <property type="entry name" value="ABC_transporter-like_CS"/>
</dbReference>
<evidence type="ECO:0000256" key="5">
    <source>
        <dbReference type="ARBA" id="ARBA00022840"/>
    </source>
</evidence>
<dbReference type="SMART" id="SM00382">
    <property type="entry name" value="AAA"/>
    <property type="match status" value="1"/>
</dbReference>
<keyword evidence="3" id="KW-0813">Transport</keyword>
<organism evidence="8 9">
    <name type="scientific">Nocardiopsis changdeensis</name>
    <dbReference type="NCBI Taxonomy" id="2831969"/>
    <lineage>
        <taxon>Bacteria</taxon>
        <taxon>Bacillati</taxon>
        <taxon>Actinomycetota</taxon>
        <taxon>Actinomycetes</taxon>
        <taxon>Streptosporangiales</taxon>
        <taxon>Nocardiopsidaceae</taxon>
        <taxon>Nocardiopsis</taxon>
    </lineage>
</organism>
<accession>A0ABX8BQ37</accession>
<evidence type="ECO:0000256" key="3">
    <source>
        <dbReference type="ARBA" id="ARBA00022448"/>
    </source>
</evidence>
<evidence type="ECO:0000313" key="9">
    <source>
        <dbReference type="Proteomes" id="UP000676079"/>
    </source>
</evidence>
<protein>
    <submittedName>
        <fullName evidence="8">ABC transporter ATP-binding protein</fullName>
    </submittedName>
</protein>
<dbReference type="Proteomes" id="UP000676079">
    <property type="component" value="Chromosome"/>
</dbReference>
<dbReference type="SUPFAM" id="SSF52540">
    <property type="entry name" value="P-loop containing nucleoside triphosphate hydrolases"/>
    <property type="match status" value="1"/>
</dbReference>
<dbReference type="PROSITE" id="PS00211">
    <property type="entry name" value="ABC_TRANSPORTER_1"/>
    <property type="match status" value="1"/>
</dbReference>
<dbReference type="GO" id="GO:0005524">
    <property type="term" value="F:ATP binding"/>
    <property type="evidence" value="ECO:0007669"/>
    <property type="project" value="UniProtKB-KW"/>
</dbReference>
<dbReference type="InterPro" id="IPR003593">
    <property type="entry name" value="AAA+_ATPase"/>
</dbReference>
<keyword evidence="9" id="KW-1185">Reference proteome</keyword>
<dbReference type="Pfam" id="PF00005">
    <property type="entry name" value="ABC_tran"/>
    <property type="match status" value="1"/>
</dbReference>
<dbReference type="Gene3D" id="3.40.50.300">
    <property type="entry name" value="P-loop containing nucleotide triphosphate hydrolases"/>
    <property type="match status" value="1"/>
</dbReference>
<comment type="subcellular location">
    <subcellularLocation>
        <location evidence="1">Cell membrane</location>
        <topology evidence="1">Peripheral membrane protein</topology>
    </subcellularLocation>
</comment>
<evidence type="ECO:0000256" key="4">
    <source>
        <dbReference type="ARBA" id="ARBA00022741"/>
    </source>
</evidence>
<evidence type="ECO:0000256" key="2">
    <source>
        <dbReference type="ARBA" id="ARBA00005417"/>
    </source>
</evidence>
<proteinExistence type="inferred from homology"/>
<evidence type="ECO:0000259" key="7">
    <source>
        <dbReference type="PROSITE" id="PS50893"/>
    </source>
</evidence>
<evidence type="ECO:0000313" key="8">
    <source>
        <dbReference type="EMBL" id="QUX23182.1"/>
    </source>
</evidence>
<dbReference type="PANTHER" id="PTHR42711:SF5">
    <property type="entry name" value="ABC TRANSPORTER ATP-BINDING PROTEIN NATA"/>
    <property type="match status" value="1"/>
</dbReference>
<comment type="similarity">
    <text evidence="2">Belongs to the ABC transporter superfamily.</text>
</comment>